<evidence type="ECO:0000313" key="2">
    <source>
        <dbReference type="EMBL" id="KQC28629.1"/>
    </source>
</evidence>
<protein>
    <submittedName>
        <fullName evidence="2">Uncharacterized protein</fullName>
    </submittedName>
</protein>
<evidence type="ECO:0000256" key="1">
    <source>
        <dbReference type="SAM" id="SignalP"/>
    </source>
</evidence>
<dbReference type="STRING" id="346185.AAY42_00950"/>
<name>A0A0Q1H540_9FLAO</name>
<sequence length="147" mass="17428">MIKIKNKIMKQVLFVLLMIFSLSSINAQDLTSAQKEQLEYKVSVFMSNDKELQELWYEDRMDKMKLQGKLREDYLKMVKYHALKMEQLKGEKFESSADQMKSKLQERVQLMEVDVKDVLDQNQLEIHQKTWKAIINAVILRDGLNVK</sequence>
<dbReference type="AlphaFoldDB" id="A0A0Q1H540"/>
<accession>A0A0Q1H540</accession>
<proteinExistence type="predicted"/>
<dbReference type="Proteomes" id="UP000050827">
    <property type="component" value="Unassembled WGS sequence"/>
</dbReference>
<comment type="caution">
    <text evidence="2">The sequence shown here is derived from an EMBL/GenBank/DDBJ whole genome shotgun (WGS) entry which is preliminary data.</text>
</comment>
<keyword evidence="3" id="KW-1185">Reference proteome</keyword>
<gene>
    <name evidence="2" type="ORF">AAY42_00950</name>
</gene>
<organism evidence="2 3">
    <name type="scientific">Flagellimonas eckloniae</name>
    <dbReference type="NCBI Taxonomy" id="346185"/>
    <lineage>
        <taxon>Bacteria</taxon>
        <taxon>Pseudomonadati</taxon>
        <taxon>Bacteroidota</taxon>
        <taxon>Flavobacteriia</taxon>
        <taxon>Flavobacteriales</taxon>
        <taxon>Flavobacteriaceae</taxon>
        <taxon>Flagellimonas</taxon>
    </lineage>
</organism>
<evidence type="ECO:0000313" key="3">
    <source>
        <dbReference type="Proteomes" id="UP000050827"/>
    </source>
</evidence>
<keyword evidence="1" id="KW-0732">Signal</keyword>
<feature type="chain" id="PRO_5006190465" evidence="1">
    <location>
        <begin position="28"/>
        <end position="147"/>
    </location>
</feature>
<feature type="signal peptide" evidence="1">
    <location>
        <begin position="1"/>
        <end position="27"/>
    </location>
</feature>
<dbReference type="EMBL" id="LCTZ01000002">
    <property type="protein sequence ID" value="KQC28629.1"/>
    <property type="molecule type" value="Genomic_DNA"/>
</dbReference>
<reference evidence="2 3" key="1">
    <citation type="submission" date="2015-04" db="EMBL/GenBank/DDBJ databases">
        <title>Complete genome of flavobacterium.</title>
        <authorList>
            <person name="Kwon Y.M."/>
            <person name="Kim S.-J."/>
        </authorList>
    </citation>
    <scope>NUCLEOTIDE SEQUENCE [LARGE SCALE GENOMIC DNA]</scope>
    <source>
        <strain evidence="2 3">DK169</strain>
    </source>
</reference>